<dbReference type="InterPro" id="IPR020814">
    <property type="entry name" value="Ribosomal_S6_plastid/chlpt"/>
</dbReference>
<evidence type="ECO:0000313" key="8">
    <source>
        <dbReference type="EMBL" id="KKQ65011.1"/>
    </source>
</evidence>
<dbReference type="EMBL" id="LBUP01000013">
    <property type="protein sequence ID" value="KKQ65011.1"/>
    <property type="molecule type" value="Genomic_DNA"/>
</dbReference>
<evidence type="ECO:0000256" key="4">
    <source>
        <dbReference type="ARBA" id="ARBA00022980"/>
    </source>
</evidence>
<dbReference type="AlphaFoldDB" id="A0A0G0MJB0"/>
<comment type="caution">
    <text evidence="8">The sequence shown here is derived from an EMBL/GenBank/DDBJ whole genome shotgun (WGS) entry which is preliminary data.</text>
</comment>
<organism evidence="8 9">
    <name type="scientific">Candidatus Daviesbacteria bacterium GW2011_GWA2_38_24</name>
    <dbReference type="NCBI Taxonomy" id="1618422"/>
    <lineage>
        <taxon>Bacteria</taxon>
        <taxon>Candidatus Daviesiibacteriota</taxon>
    </lineage>
</organism>
<dbReference type="Pfam" id="PF01250">
    <property type="entry name" value="Ribosomal_S6"/>
    <property type="match status" value="1"/>
</dbReference>
<dbReference type="GO" id="GO:0019843">
    <property type="term" value="F:rRNA binding"/>
    <property type="evidence" value="ECO:0007669"/>
    <property type="project" value="UniProtKB-UniRule"/>
</dbReference>
<accession>A0A0G0MJB0</accession>
<reference evidence="8 9" key="1">
    <citation type="journal article" date="2015" name="Nature">
        <title>rRNA introns, odd ribosomes, and small enigmatic genomes across a large radiation of phyla.</title>
        <authorList>
            <person name="Brown C.T."/>
            <person name="Hug L.A."/>
            <person name="Thomas B.C."/>
            <person name="Sharon I."/>
            <person name="Castelle C.J."/>
            <person name="Singh A."/>
            <person name="Wilkins M.J."/>
            <person name="Williams K.H."/>
            <person name="Banfield J.F."/>
        </authorList>
    </citation>
    <scope>NUCLEOTIDE SEQUENCE [LARGE SCALE GENOMIC DNA]</scope>
</reference>
<dbReference type="GO" id="GO:0005840">
    <property type="term" value="C:ribosome"/>
    <property type="evidence" value="ECO:0007669"/>
    <property type="project" value="UniProtKB-KW"/>
</dbReference>
<dbReference type="InterPro" id="IPR014717">
    <property type="entry name" value="Transl_elong_EF1B/ribsomal_bS6"/>
</dbReference>
<keyword evidence="4 7" id="KW-0689">Ribosomal protein</keyword>
<dbReference type="NCBIfam" id="TIGR00166">
    <property type="entry name" value="S6"/>
    <property type="match status" value="1"/>
</dbReference>
<dbReference type="Gene3D" id="3.30.70.60">
    <property type="match status" value="1"/>
</dbReference>
<dbReference type="InterPro" id="IPR035980">
    <property type="entry name" value="Ribosomal_bS6_sf"/>
</dbReference>
<dbReference type="SUPFAM" id="SSF54995">
    <property type="entry name" value="Ribosomal protein S6"/>
    <property type="match status" value="1"/>
</dbReference>
<keyword evidence="5 7" id="KW-0687">Ribonucleoprotein</keyword>
<dbReference type="CDD" id="cd00473">
    <property type="entry name" value="bS6"/>
    <property type="match status" value="1"/>
</dbReference>
<evidence type="ECO:0000256" key="5">
    <source>
        <dbReference type="ARBA" id="ARBA00023274"/>
    </source>
</evidence>
<dbReference type="GO" id="GO:1990904">
    <property type="term" value="C:ribonucleoprotein complex"/>
    <property type="evidence" value="ECO:0007669"/>
    <property type="project" value="UniProtKB-KW"/>
</dbReference>
<dbReference type="PROSITE" id="PS01048">
    <property type="entry name" value="RIBOSOMAL_S6"/>
    <property type="match status" value="1"/>
</dbReference>
<evidence type="ECO:0000256" key="7">
    <source>
        <dbReference type="HAMAP-Rule" id="MF_00360"/>
    </source>
</evidence>
<comment type="similarity">
    <text evidence="1 7">Belongs to the bacterial ribosomal protein bS6 family.</text>
</comment>
<proteinExistence type="inferred from homology"/>
<comment type="function">
    <text evidence="7">Binds together with bS18 to 16S ribosomal RNA.</text>
</comment>
<keyword evidence="3 7" id="KW-0694">RNA-binding</keyword>
<evidence type="ECO:0000256" key="6">
    <source>
        <dbReference type="ARBA" id="ARBA00035294"/>
    </source>
</evidence>
<evidence type="ECO:0000313" key="9">
    <source>
        <dbReference type="Proteomes" id="UP000034235"/>
    </source>
</evidence>
<dbReference type="InterPro" id="IPR000529">
    <property type="entry name" value="Ribosomal_bS6"/>
</dbReference>
<sequence>MLNNYQLTLLVNTKVDEKEREALLDSIEKKVKKVEKKDLWGNRDLSYPIKHQNKAYYAHFEIEAESKEITDLDKILKLNEDILRYLIIRKG</sequence>
<dbReference type="HAMAP" id="MF_00360">
    <property type="entry name" value="Ribosomal_bS6"/>
    <property type="match status" value="1"/>
</dbReference>
<evidence type="ECO:0000256" key="3">
    <source>
        <dbReference type="ARBA" id="ARBA00022884"/>
    </source>
</evidence>
<protein>
    <recommendedName>
        <fullName evidence="6 7">Small ribosomal subunit protein bS6</fullName>
    </recommendedName>
</protein>
<dbReference type="GO" id="GO:0006412">
    <property type="term" value="P:translation"/>
    <property type="evidence" value="ECO:0007669"/>
    <property type="project" value="UniProtKB-UniRule"/>
</dbReference>
<dbReference type="Proteomes" id="UP000034235">
    <property type="component" value="Unassembled WGS sequence"/>
</dbReference>
<gene>
    <name evidence="7" type="primary">rpsF</name>
    <name evidence="8" type="ORF">US86_C0013G0012</name>
</gene>
<evidence type="ECO:0000256" key="2">
    <source>
        <dbReference type="ARBA" id="ARBA00022730"/>
    </source>
</evidence>
<dbReference type="GO" id="GO:0003735">
    <property type="term" value="F:structural constituent of ribosome"/>
    <property type="evidence" value="ECO:0007669"/>
    <property type="project" value="InterPro"/>
</dbReference>
<name>A0A0G0MJB0_9BACT</name>
<keyword evidence="2 7" id="KW-0699">rRNA-binding</keyword>
<evidence type="ECO:0000256" key="1">
    <source>
        <dbReference type="ARBA" id="ARBA00009512"/>
    </source>
</evidence>
<dbReference type="InterPro" id="IPR020815">
    <property type="entry name" value="Ribosomal_bS6_CS"/>
</dbReference>